<evidence type="ECO:0000313" key="8">
    <source>
        <dbReference type="Proteomes" id="UP000520767"/>
    </source>
</evidence>
<feature type="transmembrane region" description="Helical" evidence="6">
    <location>
        <begin position="122"/>
        <end position="142"/>
    </location>
</feature>
<proteinExistence type="predicted"/>
<name>A0A7W7Q4T4_9PSEU</name>
<dbReference type="AlphaFoldDB" id="A0A7W7Q4T4"/>
<dbReference type="GO" id="GO:0005886">
    <property type="term" value="C:plasma membrane"/>
    <property type="evidence" value="ECO:0007669"/>
    <property type="project" value="UniProtKB-SubCell"/>
</dbReference>
<evidence type="ECO:0000256" key="3">
    <source>
        <dbReference type="ARBA" id="ARBA00022692"/>
    </source>
</evidence>
<evidence type="ECO:0000256" key="2">
    <source>
        <dbReference type="ARBA" id="ARBA00022475"/>
    </source>
</evidence>
<dbReference type="PIRSF" id="PIRSF006324">
    <property type="entry name" value="LeuE"/>
    <property type="match status" value="1"/>
</dbReference>
<dbReference type="Pfam" id="PF01810">
    <property type="entry name" value="LysE"/>
    <property type="match status" value="1"/>
</dbReference>
<dbReference type="Proteomes" id="UP000520767">
    <property type="component" value="Unassembled WGS sequence"/>
</dbReference>
<protein>
    <submittedName>
        <fullName evidence="7">Threonine/homoserine/homoserine lactone efflux protein</fullName>
    </submittedName>
</protein>
<dbReference type="EMBL" id="JACHJQ010000003">
    <property type="protein sequence ID" value="MBB4906843.1"/>
    <property type="molecule type" value="Genomic_DNA"/>
</dbReference>
<organism evidence="7 8">
    <name type="scientific">Actinophytocola algeriensis</name>
    <dbReference type="NCBI Taxonomy" id="1768010"/>
    <lineage>
        <taxon>Bacteria</taxon>
        <taxon>Bacillati</taxon>
        <taxon>Actinomycetota</taxon>
        <taxon>Actinomycetes</taxon>
        <taxon>Pseudonocardiales</taxon>
        <taxon>Pseudonocardiaceae</taxon>
    </lineage>
</organism>
<feature type="transmembrane region" description="Helical" evidence="6">
    <location>
        <begin position="62"/>
        <end position="86"/>
    </location>
</feature>
<evidence type="ECO:0000256" key="6">
    <source>
        <dbReference type="SAM" id="Phobius"/>
    </source>
</evidence>
<comment type="caution">
    <text evidence="7">The sequence shown here is derived from an EMBL/GenBank/DDBJ whole genome shotgun (WGS) entry which is preliminary data.</text>
</comment>
<gene>
    <name evidence="7" type="ORF">FHR82_003063</name>
</gene>
<dbReference type="RefSeq" id="WP_311771087.1">
    <property type="nucleotide sequence ID" value="NZ_JACHJQ010000003.1"/>
</dbReference>
<evidence type="ECO:0000256" key="5">
    <source>
        <dbReference type="ARBA" id="ARBA00023136"/>
    </source>
</evidence>
<keyword evidence="3 6" id="KW-0812">Transmembrane</keyword>
<comment type="subcellular location">
    <subcellularLocation>
        <location evidence="1">Cell membrane</location>
        <topology evidence="1">Multi-pass membrane protein</topology>
    </subcellularLocation>
</comment>
<evidence type="ECO:0000256" key="4">
    <source>
        <dbReference type="ARBA" id="ARBA00022989"/>
    </source>
</evidence>
<feature type="transmembrane region" description="Helical" evidence="6">
    <location>
        <begin position="6"/>
        <end position="26"/>
    </location>
</feature>
<evidence type="ECO:0000313" key="7">
    <source>
        <dbReference type="EMBL" id="MBB4906843.1"/>
    </source>
</evidence>
<keyword evidence="5 6" id="KW-0472">Membrane</keyword>
<dbReference type="PANTHER" id="PTHR30086:SF20">
    <property type="entry name" value="ARGININE EXPORTER PROTEIN ARGO-RELATED"/>
    <property type="match status" value="1"/>
</dbReference>
<dbReference type="InterPro" id="IPR001123">
    <property type="entry name" value="LeuE-type"/>
</dbReference>
<keyword evidence="2" id="KW-1003">Cell membrane</keyword>
<feature type="transmembrane region" description="Helical" evidence="6">
    <location>
        <begin position="38"/>
        <end position="56"/>
    </location>
</feature>
<reference evidence="7 8" key="1">
    <citation type="submission" date="2020-08" db="EMBL/GenBank/DDBJ databases">
        <title>Genomic Encyclopedia of Type Strains, Phase III (KMG-III): the genomes of soil and plant-associated and newly described type strains.</title>
        <authorList>
            <person name="Whitman W."/>
        </authorList>
    </citation>
    <scope>NUCLEOTIDE SEQUENCE [LARGE SCALE GENOMIC DNA]</scope>
    <source>
        <strain evidence="7 8">CECT 8960</strain>
    </source>
</reference>
<evidence type="ECO:0000256" key="1">
    <source>
        <dbReference type="ARBA" id="ARBA00004651"/>
    </source>
</evidence>
<accession>A0A7W7Q4T4</accession>
<sequence length="209" mass="21675">MNVTQALGLAGVILLAAMSPGPDFVVMLRSVLAGGRRAGLGCAAGIASGVLAWAVVTSIGIAGLLAASAVAFTVVKLAGAAYLVLLGIQSLLAARRGGYEQAKQPEVAQTRRSAFTAYRQGLLTNLFNPKVAVFFLALWPQFLPHDATVTDTAILTAVAALTSLVWFTVLANVVTALRRFLTASKVRRTIDAVMGTLLVGIGVRIAVSQ</sequence>
<dbReference type="PANTHER" id="PTHR30086">
    <property type="entry name" value="ARGININE EXPORTER PROTEIN ARGO"/>
    <property type="match status" value="1"/>
</dbReference>
<keyword evidence="8" id="KW-1185">Reference proteome</keyword>
<feature type="transmembrane region" description="Helical" evidence="6">
    <location>
        <begin position="154"/>
        <end position="177"/>
    </location>
</feature>
<keyword evidence="4 6" id="KW-1133">Transmembrane helix</keyword>
<dbReference type="GO" id="GO:0015171">
    <property type="term" value="F:amino acid transmembrane transporter activity"/>
    <property type="evidence" value="ECO:0007669"/>
    <property type="project" value="TreeGrafter"/>
</dbReference>